<keyword evidence="4" id="KW-0547">Nucleotide-binding</keyword>
<dbReference type="EMBL" id="CP127363">
    <property type="protein sequence ID" value="WIY48101.1"/>
    <property type="molecule type" value="Genomic_DNA"/>
</dbReference>
<organism evidence="9 10">
    <name type="scientific">Paracidovorax citrulli</name>
    <name type="common">Acidovorax citrulli</name>
    <dbReference type="NCBI Taxonomy" id="80869"/>
    <lineage>
        <taxon>Bacteria</taxon>
        <taxon>Pseudomonadati</taxon>
        <taxon>Pseudomonadota</taxon>
        <taxon>Betaproteobacteria</taxon>
        <taxon>Burkholderiales</taxon>
        <taxon>Comamonadaceae</taxon>
        <taxon>Paracidovorax</taxon>
    </lineage>
</organism>
<dbReference type="CDD" id="cd01991">
    <property type="entry name" value="Asn_synthase_B_C"/>
    <property type="match status" value="1"/>
</dbReference>
<evidence type="ECO:0000313" key="9">
    <source>
        <dbReference type="EMBL" id="WIY48101.1"/>
    </source>
</evidence>
<keyword evidence="6" id="KW-0315">Glutamine amidotransferase</keyword>
<sequence length="628" mass="70850">MCGIVGVFSSGDDPGSAGRPERFLKLLQHRGPDQQAYVRMQHGEGRGWLGHTRLKVIDLSDAAGQPMWSADGRYALLFNGEIYNYRELRQELRIKGTHFRTDSDSEVLLHAWLAWGPDVLPRLVGMFAFVIYDREMATLHGARDAFGIKPLYYRCGGRDFSFASESSVLSSMGMPGSTMDWQTAYDYLVHGNYDSGERTFFQGVLALPAAYCFRYELNTFTWKAWRWWKPTIAQGSCRSVDDAADELRACLLDSVRLHLRSDVPLGAALSGGLDSSAIVGCMRHLEPDAPIHTFSFVAPGSSTSEERWVDLMNDHVGALHHKVSIEPGELARDLEDLIATQGEPFGSTSIYAQYRVFQLAREHGMTVTLDGQGADELCGGYAGYPGPRTRSLLDQGRWLGAAQFLRRWGRWPDRVESDGWKAAAAEYMSDAAYQAARRMNGENACPEWLDGSILSEAGIVMRFPRQVPHVTERGRRLPAELARSLHGTGLQELLRHGDRNSMRFSIESRVPFLTVKLADFLLALPEEYLVADDGETKHVLRKAMRGLVPRAILDRRDKIGFATPEHAWLLNMAPQIREWLRVPLGVPFLRQHALLEAFDSVVAGRRPYSWQVWRWINFARWHARHFPS</sequence>
<dbReference type="Pfam" id="PF13537">
    <property type="entry name" value="GATase_7"/>
    <property type="match status" value="1"/>
</dbReference>
<evidence type="ECO:0000256" key="1">
    <source>
        <dbReference type="ARBA" id="ARBA00005187"/>
    </source>
</evidence>
<evidence type="ECO:0000259" key="8">
    <source>
        <dbReference type="PROSITE" id="PS51278"/>
    </source>
</evidence>
<dbReference type="PANTHER" id="PTHR43284">
    <property type="entry name" value="ASPARAGINE SYNTHETASE (GLUTAMINE-HYDROLYZING)"/>
    <property type="match status" value="1"/>
</dbReference>
<comment type="catalytic activity">
    <reaction evidence="7">
        <text>L-aspartate + L-glutamine + ATP + H2O = L-asparagine + L-glutamate + AMP + diphosphate + H(+)</text>
        <dbReference type="Rhea" id="RHEA:12228"/>
        <dbReference type="ChEBI" id="CHEBI:15377"/>
        <dbReference type="ChEBI" id="CHEBI:15378"/>
        <dbReference type="ChEBI" id="CHEBI:29985"/>
        <dbReference type="ChEBI" id="CHEBI:29991"/>
        <dbReference type="ChEBI" id="CHEBI:30616"/>
        <dbReference type="ChEBI" id="CHEBI:33019"/>
        <dbReference type="ChEBI" id="CHEBI:58048"/>
        <dbReference type="ChEBI" id="CHEBI:58359"/>
        <dbReference type="ChEBI" id="CHEBI:456215"/>
        <dbReference type="EC" id="6.3.5.4"/>
    </reaction>
</comment>
<evidence type="ECO:0000256" key="3">
    <source>
        <dbReference type="ARBA" id="ARBA00012737"/>
    </source>
</evidence>
<dbReference type="InterPro" id="IPR029055">
    <property type="entry name" value="Ntn_hydrolases_N"/>
</dbReference>
<proteinExistence type="inferred from homology"/>
<dbReference type="Pfam" id="PF00733">
    <property type="entry name" value="Asn_synthase"/>
    <property type="match status" value="1"/>
</dbReference>
<dbReference type="CDD" id="cd00712">
    <property type="entry name" value="AsnB"/>
    <property type="match status" value="1"/>
</dbReference>
<evidence type="ECO:0000256" key="6">
    <source>
        <dbReference type="ARBA" id="ARBA00022962"/>
    </source>
</evidence>
<dbReference type="Gene3D" id="3.60.20.10">
    <property type="entry name" value="Glutamine Phosphoribosylpyrophosphate, subunit 1, domain 1"/>
    <property type="match status" value="1"/>
</dbReference>
<dbReference type="InterPro" id="IPR006426">
    <property type="entry name" value="Asn_synth_AEB"/>
</dbReference>
<dbReference type="SUPFAM" id="SSF56235">
    <property type="entry name" value="N-terminal nucleophile aminohydrolases (Ntn hydrolases)"/>
    <property type="match status" value="1"/>
</dbReference>
<dbReference type="PANTHER" id="PTHR43284:SF1">
    <property type="entry name" value="ASPARAGINE SYNTHETASE"/>
    <property type="match status" value="1"/>
</dbReference>
<dbReference type="InterPro" id="IPR051786">
    <property type="entry name" value="ASN_synthetase/amidase"/>
</dbReference>
<evidence type="ECO:0000256" key="7">
    <source>
        <dbReference type="ARBA" id="ARBA00048741"/>
    </source>
</evidence>
<comment type="pathway">
    <text evidence="1">Amino-acid biosynthesis; L-asparagine biosynthesis; L-asparagine from L-aspartate (L-Gln route): step 1/1.</text>
</comment>
<protein>
    <recommendedName>
        <fullName evidence="3">asparagine synthase (glutamine-hydrolyzing)</fullName>
        <ecNumber evidence="3">6.3.5.4</ecNumber>
    </recommendedName>
</protein>
<dbReference type="InterPro" id="IPR033738">
    <property type="entry name" value="AsnB_N"/>
</dbReference>
<dbReference type="Gene3D" id="3.40.50.620">
    <property type="entry name" value="HUPs"/>
    <property type="match status" value="1"/>
</dbReference>
<gene>
    <name evidence="9" type="primary">asnB</name>
    <name evidence="9" type="ORF">QRO08_20105</name>
</gene>
<dbReference type="RefSeq" id="WP_011794117.1">
    <property type="nucleotide sequence ID" value="NZ_CP023687.1"/>
</dbReference>
<dbReference type="GeneID" id="79790614"/>
<evidence type="ECO:0000256" key="5">
    <source>
        <dbReference type="ARBA" id="ARBA00022840"/>
    </source>
</evidence>
<evidence type="ECO:0000256" key="4">
    <source>
        <dbReference type="ARBA" id="ARBA00022741"/>
    </source>
</evidence>
<dbReference type="InterPro" id="IPR014729">
    <property type="entry name" value="Rossmann-like_a/b/a_fold"/>
</dbReference>
<dbReference type="EC" id="6.3.5.4" evidence="3"/>
<dbReference type="SUPFAM" id="SSF52402">
    <property type="entry name" value="Adenine nucleotide alpha hydrolases-like"/>
    <property type="match status" value="1"/>
</dbReference>
<evidence type="ECO:0000256" key="2">
    <source>
        <dbReference type="ARBA" id="ARBA00005752"/>
    </source>
</evidence>
<reference evidence="9 10" key="1">
    <citation type="submission" date="2023-06" db="EMBL/GenBank/DDBJ databases">
        <authorList>
            <person name="Ham H."/>
            <person name="Park D.S."/>
        </authorList>
    </citation>
    <scope>NUCLEOTIDE SEQUENCE [LARGE SCALE GENOMIC DNA]</scope>
    <source>
        <strain evidence="9 10">KACC 17005</strain>
    </source>
</reference>
<comment type="similarity">
    <text evidence="2">Belongs to the asparagine synthetase family.</text>
</comment>
<keyword evidence="10" id="KW-1185">Reference proteome</keyword>
<accession>A0ABY9AMD2</accession>
<evidence type="ECO:0000313" key="10">
    <source>
        <dbReference type="Proteomes" id="UP001242732"/>
    </source>
</evidence>
<dbReference type="InterPro" id="IPR001962">
    <property type="entry name" value="Asn_synthase"/>
</dbReference>
<dbReference type="PROSITE" id="PS51278">
    <property type="entry name" value="GATASE_TYPE_2"/>
    <property type="match status" value="1"/>
</dbReference>
<dbReference type="GO" id="GO:0004066">
    <property type="term" value="F:asparagine synthase (glutamine-hydrolyzing) activity"/>
    <property type="evidence" value="ECO:0007669"/>
    <property type="project" value="UniProtKB-EC"/>
</dbReference>
<feature type="domain" description="Glutamine amidotransferase type-2" evidence="8">
    <location>
        <begin position="2"/>
        <end position="218"/>
    </location>
</feature>
<dbReference type="PIRSF" id="PIRSF001589">
    <property type="entry name" value="Asn_synthetase_glu-h"/>
    <property type="match status" value="1"/>
</dbReference>
<dbReference type="InterPro" id="IPR017932">
    <property type="entry name" value="GATase_2_dom"/>
</dbReference>
<dbReference type="NCBIfam" id="TIGR01536">
    <property type="entry name" value="asn_synth_AEB"/>
    <property type="match status" value="1"/>
</dbReference>
<keyword evidence="9" id="KW-0436">Ligase</keyword>
<keyword evidence="5" id="KW-0067">ATP-binding</keyword>
<name>A0ABY9AMD2_PARCI</name>
<dbReference type="Proteomes" id="UP001242732">
    <property type="component" value="Chromosome"/>
</dbReference>